<proteinExistence type="predicted"/>
<organism evidence="1 2">
    <name type="scientific">Marinobacterium lacunae</name>
    <dbReference type="NCBI Taxonomy" id="1232683"/>
    <lineage>
        <taxon>Bacteria</taxon>
        <taxon>Pseudomonadati</taxon>
        <taxon>Pseudomonadota</taxon>
        <taxon>Gammaproteobacteria</taxon>
        <taxon>Oceanospirillales</taxon>
        <taxon>Oceanospirillaceae</taxon>
        <taxon>Marinobacterium</taxon>
    </lineage>
</organism>
<dbReference type="Proteomes" id="UP000028252">
    <property type="component" value="Unassembled WGS sequence"/>
</dbReference>
<dbReference type="STRING" id="1232683.ADIMK_1032"/>
<dbReference type="AlphaFoldDB" id="A0A081G1C4"/>
<dbReference type="PATRIC" id="fig|1232683.4.peg.1022"/>
<evidence type="ECO:0000313" key="2">
    <source>
        <dbReference type="Proteomes" id="UP000028252"/>
    </source>
</evidence>
<reference evidence="1 2" key="1">
    <citation type="submission" date="2014-04" db="EMBL/GenBank/DDBJ databases">
        <title>Marinobacterium kochiensis sp. nov., isolated from sediment sample collected from Kochi backwaters in Kerala, India.</title>
        <authorList>
            <person name="Singh A."/>
            <person name="Pinnaka A.K."/>
        </authorList>
    </citation>
    <scope>NUCLEOTIDE SEQUENCE [LARGE SCALE GENOMIC DNA]</scope>
    <source>
        <strain evidence="1 2">AK27</strain>
    </source>
</reference>
<accession>A0A081G1C4</accession>
<dbReference type="EMBL" id="JMQN01000015">
    <property type="protein sequence ID" value="KEA64579.1"/>
    <property type="molecule type" value="Genomic_DNA"/>
</dbReference>
<keyword evidence="2" id="KW-1185">Reference proteome</keyword>
<evidence type="ECO:0000313" key="1">
    <source>
        <dbReference type="EMBL" id="KEA64579.1"/>
    </source>
</evidence>
<gene>
    <name evidence="1" type="ORF">ADIMK_1032</name>
</gene>
<sequence length="41" mass="4838">MIAYLPTHRCFRPTLTFYARLKPWHECILPMPKTGCRCVSV</sequence>
<name>A0A081G1C4_9GAMM</name>
<protein>
    <submittedName>
        <fullName evidence="1">Uncharacterized protein</fullName>
    </submittedName>
</protein>
<comment type="caution">
    <text evidence="1">The sequence shown here is derived from an EMBL/GenBank/DDBJ whole genome shotgun (WGS) entry which is preliminary data.</text>
</comment>